<protein>
    <submittedName>
        <fullName evidence="2">Uncharacterized protein</fullName>
    </submittedName>
</protein>
<sequence>MSSFFSSQLPLVLFCAVMSTALCAPRGDIPEEEGGRLEAKPRYVEVESLPSIKKIVDKVKDIVDLKKGVVHKLKKPVQIVKDIKNKIKEEKDHRLTKVDTHTYNPSYFAHKPVYETVPCVYYPQFDLHYTPPLPYYYY</sequence>
<evidence type="ECO:0000313" key="2">
    <source>
        <dbReference type="EMBL" id="GBP39505.1"/>
    </source>
</evidence>
<proteinExistence type="predicted"/>
<dbReference type="AlphaFoldDB" id="A0A4C1VP04"/>
<feature type="chain" id="PRO_5020037679" evidence="1">
    <location>
        <begin position="24"/>
        <end position="138"/>
    </location>
</feature>
<evidence type="ECO:0000313" key="3">
    <source>
        <dbReference type="Proteomes" id="UP000299102"/>
    </source>
</evidence>
<gene>
    <name evidence="2" type="ORF">EVAR_32438_1</name>
</gene>
<feature type="signal peptide" evidence="1">
    <location>
        <begin position="1"/>
        <end position="23"/>
    </location>
</feature>
<evidence type="ECO:0000256" key="1">
    <source>
        <dbReference type="SAM" id="SignalP"/>
    </source>
</evidence>
<keyword evidence="3" id="KW-1185">Reference proteome</keyword>
<dbReference type="EMBL" id="BGZK01000367">
    <property type="protein sequence ID" value="GBP39505.1"/>
    <property type="molecule type" value="Genomic_DNA"/>
</dbReference>
<reference evidence="2 3" key="1">
    <citation type="journal article" date="2019" name="Commun. Biol.">
        <title>The bagworm genome reveals a unique fibroin gene that provides high tensile strength.</title>
        <authorList>
            <person name="Kono N."/>
            <person name="Nakamura H."/>
            <person name="Ohtoshi R."/>
            <person name="Tomita M."/>
            <person name="Numata K."/>
            <person name="Arakawa K."/>
        </authorList>
    </citation>
    <scope>NUCLEOTIDE SEQUENCE [LARGE SCALE GENOMIC DNA]</scope>
</reference>
<organism evidence="2 3">
    <name type="scientific">Eumeta variegata</name>
    <name type="common">Bagworm moth</name>
    <name type="synonym">Eumeta japonica</name>
    <dbReference type="NCBI Taxonomy" id="151549"/>
    <lineage>
        <taxon>Eukaryota</taxon>
        <taxon>Metazoa</taxon>
        <taxon>Ecdysozoa</taxon>
        <taxon>Arthropoda</taxon>
        <taxon>Hexapoda</taxon>
        <taxon>Insecta</taxon>
        <taxon>Pterygota</taxon>
        <taxon>Neoptera</taxon>
        <taxon>Endopterygota</taxon>
        <taxon>Lepidoptera</taxon>
        <taxon>Glossata</taxon>
        <taxon>Ditrysia</taxon>
        <taxon>Tineoidea</taxon>
        <taxon>Psychidae</taxon>
        <taxon>Oiketicinae</taxon>
        <taxon>Eumeta</taxon>
    </lineage>
</organism>
<keyword evidence="1" id="KW-0732">Signal</keyword>
<comment type="caution">
    <text evidence="2">The sequence shown here is derived from an EMBL/GenBank/DDBJ whole genome shotgun (WGS) entry which is preliminary data.</text>
</comment>
<accession>A0A4C1VP04</accession>
<dbReference type="Proteomes" id="UP000299102">
    <property type="component" value="Unassembled WGS sequence"/>
</dbReference>
<name>A0A4C1VP04_EUMVA</name>